<feature type="region of interest" description="Disordered" evidence="1">
    <location>
        <begin position="1"/>
        <end position="244"/>
    </location>
</feature>
<evidence type="ECO:0000256" key="1">
    <source>
        <dbReference type="SAM" id="MobiDB-lite"/>
    </source>
</evidence>
<feature type="compositionally biased region" description="Low complexity" evidence="1">
    <location>
        <begin position="188"/>
        <end position="200"/>
    </location>
</feature>
<dbReference type="Proteomes" id="UP000050761">
    <property type="component" value="Unassembled WGS sequence"/>
</dbReference>
<organism evidence="2 3">
    <name type="scientific">Heligmosomoides polygyrus</name>
    <name type="common">Parasitic roundworm</name>
    <dbReference type="NCBI Taxonomy" id="6339"/>
    <lineage>
        <taxon>Eukaryota</taxon>
        <taxon>Metazoa</taxon>
        <taxon>Ecdysozoa</taxon>
        <taxon>Nematoda</taxon>
        <taxon>Chromadorea</taxon>
        <taxon>Rhabditida</taxon>
        <taxon>Rhabditina</taxon>
        <taxon>Rhabditomorpha</taxon>
        <taxon>Strongyloidea</taxon>
        <taxon>Heligmosomidae</taxon>
        <taxon>Heligmosomoides</taxon>
    </lineage>
</organism>
<proteinExistence type="predicted"/>
<reference evidence="3" key="1">
    <citation type="submission" date="2019-09" db="UniProtKB">
        <authorList>
            <consortium name="WormBaseParasite"/>
        </authorList>
    </citation>
    <scope>IDENTIFICATION</scope>
</reference>
<protein>
    <submittedName>
        <fullName evidence="3">EOG090X0F73</fullName>
    </submittedName>
</protein>
<feature type="compositionally biased region" description="Acidic residues" evidence="1">
    <location>
        <begin position="209"/>
        <end position="220"/>
    </location>
</feature>
<sequence length="670" mass="74517">LTSTTDQSSSVFTPTTKAAADGQSDSLESRDESGKSQVAHSTVSTVPKNPSIRESSQERDPERRKKRSSKERTARRNSRQRDIKHSSSSDEDVDRSLTRADAKRRRRRHRESVERAALPPLNSAANGMLKSFDSTPSKVEDGTDSALKTTVRSPPLSPIKNIPPADVSTSQLASKPNDTAPSETNEDPSASKSHAPPASAELPPKSNDSDDDFFDSDESATEASSIIEDESQYSAVVHFTPKKRKVKRIAPVPGLWKVAGAEEFISKNKRLAREPCQASTTHVWKIRPRETVSKRVRMTRVPAKKVETKPIDTPNGTLPIKNGKKPLAKKDVIEPVKNGETPLLKKEVIEPVNNVEKPTVNKGVVDVAEVVEQKKKNGTSMLRKLFSGKTKEEKADEKMKNTVVETKKDLAKLEAPVVRIEKKTEPLKKVEPLIVLENKEKKMSSIVKRKPCLPKDVTVILEIPRSLKFTHPQKIRERKPLATQSVSCSLFNTAKQLEEKMTWHEKMRSLASTSLSCKATSIKNAIFSKGLTRPASYHGAQVTVDQPVPDVNVSRVRLRIKRAKKALLPHPPVENASTRRSTSVDSESTSYLCPSRQLVEVGDDSSRSHCASTGRVREERAAQLCCRRMAWLPEFSEHLGRILFCIPRATNKKIPAFLHSRKWGEVHCLS</sequence>
<feature type="compositionally biased region" description="Basic and acidic residues" evidence="1">
    <location>
        <begin position="70"/>
        <end position="101"/>
    </location>
</feature>
<evidence type="ECO:0000313" key="2">
    <source>
        <dbReference type="Proteomes" id="UP000050761"/>
    </source>
</evidence>
<feature type="compositionally biased region" description="Polar residues" evidence="1">
    <location>
        <begin position="1"/>
        <end position="16"/>
    </location>
</feature>
<dbReference type="AlphaFoldDB" id="A0A8L8Q585"/>
<feature type="compositionally biased region" description="Polar residues" evidence="1">
    <location>
        <begin position="35"/>
        <end position="54"/>
    </location>
</feature>
<name>A0A8L8Q585_HELPZ</name>
<feature type="compositionally biased region" description="Polar residues" evidence="1">
    <location>
        <begin position="167"/>
        <end position="183"/>
    </location>
</feature>
<keyword evidence="2" id="KW-1185">Reference proteome</keyword>
<evidence type="ECO:0000313" key="3">
    <source>
        <dbReference type="WBParaSite" id="HPBE_0001558201-mRNA-1"/>
    </source>
</evidence>
<dbReference type="WBParaSite" id="HPBE_0001558201-mRNA-1">
    <property type="protein sequence ID" value="HPBE_0001558201-mRNA-1"/>
    <property type="gene ID" value="HPBE_0001558201"/>
</dbReference>
<accession>A0A8L8Q585</accession>